<dbReference type="Proteomes" id="UP000321157">
    <property type="component" value="Unassembled WGS sequence"/>
</dbReference>
<evidence type="ECO:0000313" key="1">
    <source>
        <dbReference type="EMBL" id="GEN35428.1"/>
    </source>
</evidence>
<dbReference type="AlphaFoldDB" id="A0A511VBX2"/>
<sequence>MKTESEIRAKVDAMQKTSSGAFLAHLIDYAGLFPPASLSLETAIRNYAAYRTGGDAWMLGRFIISASRLNELEPYVPLFSSKMPLAISVVGSKSTNTTDCLKGLQNDLAQVTRFRDRYGDTIEIGVFEMPLPPVPPMRELLHIIAKETAAHGLYTFCEVTVSLEEDWEYHMMDTLDAIAAHNAVGDPVLGFKLRAGGVTADMFPTPEQVTAALLGCRDRGIAMKFTAGLHHPIRMHRDEVHTRMHGFVNVFAAGMLAHVHNLDALTTAKILADEVPTNFSFTPKRLAWCNLMVSVDEIIQLRKEMLCSYGSCSFDEPRDDLRTLHIL</sequence>
<evidence type="ECO:0008006" key="3">
    <source>
        <dbReference type="Google" id="ProtNLM"/>
    </source>
</evidence>
<keyword evidence="2" id="KW-1185">Reference proteome</keyword>
<accession>A0A511VBX2</accession>
<dbReference type="RefSeq" id="WP_246147350.1">
    <property type="nucleotide sequence ID" value="NZ_BJXX01000132.1"/>
</dbReference>
<proteinExistence type="predicted"/>
<organism evidence="1 2">
    <name type="scientific">Aneurinibacillus danicus</name>
    <dbReference type="NCBI Taxonomy" id="267746"/>
    <lineage>
        <taxon>Bacteria</taxon>
        <taxon>Bacillati</taxon>
        <taxon>Bacillota</taxon>
        <taxon>Bacilli</taxon>
        <taxon>Bacillales</taxon>
        <taxon>Paenibacillaceae</taxon>
        <taxon>Aneurinibacillus group</taxon>
        <taxon>Aneurinibacillus</taxon>
    </lineage>
</organism>
<evidence type="ECO:0000313" key="2">
    <source>
        <dbReference type="Proteomes" id="UP000321157"/>
    </source>
</evidence>
<gene>
    <name evidence="1" type="ORF">ADA01nite_28880</name>
</gene>
<protein>
    <recommendedName>
        <fullName evidence="3">Aldolase</fullName>
    </recommendedName>
</protein>
<comment type="caution">
    <text evidence="1">The sequence shown here is derived from an EMBL/GenBank/DDBJ whole genome shotgun (WGS) entry which is preliminary data.</text>
</comment>
<reference evidence="1 2" key="1">
    <citation type="submission" date="2019-07" db="EMBL/GenBank/DDBJ databases">
        <title>Whole genome shotgun sequence of Aneurinibacillus danicus NBRC 102444.</title>
        <authorList>
            <person name="Hosoyama A."/>
            <person name="Uohara A."/>
            <person name="Ohji S."/>
            <person name="Ichikawa N."/>
        </authorList>
    </citation>
    <scope>NUCLEOTIDE SEQUENCE [LARGE SCALE GENOMIC DNA]</scope>
    <source>
        <strain evidence="1 2">NBRC 102444</strain>
    </source>
</reference>
<dbReference type="EMBL" id="BJXX01000132">
    <property type="protein sequence ID" value="GEN35428.1"/>
    <property type="molecule type" value="Genomic_DNA"/>
</dbReference>
<name>A0A511VBX2_9BACL</name>